<evidence type="ECO:0000259" key="7">
    <source>
        <dbReference type="Pfam" id="PF17857"/>
    </source>
</evidence>
<dbReference type="SUPFAM" id="SSF52540">
    <property type="entry name" value="P-loop containing nucleoside triphosphate hydrolases"/>
    <property type="match status" value="2"/>
</dbReference>
<feature type="transmembrane region" description="Helical" evidence="3">
    <location>
        <begin position="12"/>
        <end position="29"/>
    </location>
</feature>
<dbReference type="InterPro" id="IPR027417">
    <property type="entry name" value="P-loop_NTPase"/>
</dbReference>
<dbReference type="Pfam" id="PF17852">
    <property type="entry name" value="Dynein_AAA_lid"/>
    <property type="match status" value="1"/>
</dbReference>
<feature type="coiled-coil region" evidence="2">
    <location>
        <begin position="740"/>
        <end position="802"/>
    </location>
</feature>
<dbReference type="OrthoDB" id="10251809at2759"/>
<feature type="domain" description="Dynein heavy chain AAA module D4" evidence="5">
    <location>
        <begin position="302"/>
        <end position="416"/>
    </location>
</feature>
<dbReference type="GO" id="GO:0030286">
    <property type="term" value="C:dynein complex"/>
    <property type="evidence" value="ECO:0007669"/>
    <property type="project" value="InterPro"/>
</dbReference>
<dbReference type="GO" id="GO:0051959">
    <property type="term" value="F:dynein light intermediate chain binding"/>
    <property type="evidence" value="ECO:0007669"/>
    <property type="project" value="InterPro"/>
</dbReference>
<dbReference type="InterPro" id="IPR041466">
    <property type="entry name" value="Dynein_AAA5_ext"/>
</dbReference>
<keyword evidence="3" id="KW-0812">Transmembrane</keyword>
<dbReference type="GO" id="GO:0007018">
    <property type="term" value="P:microtubule-based movement"/>
    <property type="evidence" value="ECO:0007669"/>
    <property type="project" value="InterPro"/>
</dbReference>
<dbReference type="Pfam" id="PF12777">
    <property type="entry name" value="MT"/>
    <property type="match status" value="1"/>
</dbReference>
<protein>
    <submittedName>
        <fullName evidence="8">Uncharacterized protein</fullName>
    </submittedName>
</protein>
<feature type="coiled-coil region" evidence="2">
    <location>
        <begin position="510"/>
        <end position="625"/>
    </location>
</feature>
<keyword evidence="9" id="KW-1185">Reference proteome</keyword>
<dbReference type="InterPro" id="IPR026983">
    <property type="entry name" value="DHC"/>
</dbReference>
<dbReference type="Pfam" id="PF17857">
    <property type="entry name" value="AAA_lid_1"/>
    <property type="match status" value="1"/>
</dbReference>
<dbReference type="InterPro" id="IPR024317">
    <property type="entry name" value="Dynein_heavy_chain_D4_dom"/>
</dbReference>
<organism evidence="8 9">
    <name type="scientific">Chiloscyllium punctatum</name>
    <name type="common">Brownbanded bambooshark</name>
    <name type="synonym">Hemiscyllium punctatum</name>
    <dbReference type="NCBI Taxonomy" id="137246"/>
    <lineage>
        <taxon>Eukaryota</taxon>
        <taxon>Metazoa</taxon>
        <taxon>Chordata</taxon>
        <taxon>Craniata</taxon>
        <taxon>Vertebrata</taxon>
        <taxon>Chondrichthyes</taxon>
        <taxon>Elasmobranchii</taxon>
        <taxon>Galeomorphii</taxon>
        <taxon>Galeoidea</taxon>
        <taxon>Orectolobiformes</taxon>
        <taxon>Hemiscylliidae</taxon>
        <taxon>Chiloscyllium</taxon>
    </lineage>
</organism>
<feature type="non-terminal residue" evidence="8">
    <location>
        <position position="1"/>
    </location>
</feature>
<dbReference type="Pfam" id="PF12780">
    <property type="entry name" value="AAA_8"/>
    <property type="match status" value="2"/>
</dbReference>
<dbReference type="Gene3D" id="1.20.920.20">
    <property type="match status" value="1"/>
</dbReference>
<accession>A0A401RPC2</accession>
<evidence type="ECO:0000313" key="8">
    <source>
        <dbReference type="EMBL" id="GCC19954.1"/>
    </source>
</evidence>
<sequence>VNPADPDNYLHMIGMFFVFSLIWSVCAAVDEEGRKKMDNFLREMDGSFPSKETVYEYYVDPKTKVWTSFEEKLTKSWRYPSNMPFYKIIVPTVDTVRYNFLVSSLVANQCPVLLVGPVGTGKTSVGQNALQTLDPMKWSILTVNMSAQTTSKNVQDVIESRVEKRTKGVYVPVGGKKLISFMDDLNMPAKDTFGSQPPLELLRLWIDYGFWYDRAKQTVKHIKTSQIKRIFSTLINQKLQDFDEQMKPIGNVITDATIELYNAIVQKFLPTPTKIHYLFNLRDISKIFQGMLRIHKDYHDSKTMTRIIRVISQPRGNMLLVGIGGSGRQSLSQLSAFISDYNTYQIEVTKVYRKLEFREDLKKIYREAGVSNNPTVFLFTDTQLVEESFLEDINNILSSGEVPNLFKADEFEEVSNWAQSNRVRQYPALVNCTTIDWFSEWPRDALLEVAERYLMSVELGGSEELRSNLAHIFVTMHRSVTMYSEKMLLELRRHNYVTPTNYLELVSGYKKLLEEKRIELSTQANKLRNGLSKIDDTRDKVEVMSVELEEAKVKVAEFQKQCEEYLVIIVQQKREADEQQKTVSSHSEKISAEEIKCKIMAEGAQKELDEAMPALQEAMKALESLNKKDMTEIKSYGRPPVLVETVMQAVMILRGSEPTWAEAKKQLGEGTFIKQLINFDKDNISDKVLKKIGTYCAQPDFQPEIVGRVSVAAKSLCMWVLAMELYGRLYRVVEPKRIRLRDAMAQLAEKQALLADAQAKLREVAEKLDTLKKQYDEKLAQKEELRKRSEEMEIKMDRADKLLSGLAAEKIRWEQTVKGLESDMGYLVGDCLLASAFLSYMGPFLSNYRDDIVSVIWMKEINQRAVPCSPDFAFANFLSNPTTVRDWNIQGLPTDAFSTENGVIV</sequence>
<evidence type="ECO:0000256" key="2">
    <source>
        <dbReference type="SAM" id="Coils"/>
    </source>
</evidence>
<dbReference type="Pfam" id="PF12775">
    <property type="entry name" value="AAA_7"/>
    <property type="match status" value="1"/>
</dbReference>
<evidence type="ECO:0000259" key="6">
    <source>
        <dbReference type="Pfam" id="PF17852"/>
    </source>
</evidence>
<dbReference type="PANTHER" id="PTHR46961">
    <property type="entry name" value="DYNEIN HEAVY CHAIN 1, AXONEMAL-LIKE PROTEIN"/>
    <property type="match status" value="1"/>
</dbReference>
<keyword evidence="3" id="KW-1133">Transmembrane helix</keyword>
<dbReference type="Gene3D" id="1.10.472.130">
    <property type="match status" value="1"/>
</dbReference>
<dbReference type="OMA" id="RANSECR"/>
<dbReference type="AlphaFoldDB" id="A0A401RPC2"/>
<evidence type="ECO:0000259" key="4">
    <source>
        <dbReference type="Pfam" id="PF12777"/>
    </source>
</evidence>
<feature type="non-terminal residue" evidence="8">
    <location>
        <position position="905"/>
    </location>
</feature>
<dbReference type="Proteomes" id="UP000287033">
    <property type="component" value="Unassembled WGS sequence"/>
</dbReference>
<keyword evidence="3" id="KW-0472">Membrane</keyword>
<reference evidence="8 9" key="1">
    <citation type="journal article" date="2018" name="Nat. Ecol. Evol.">
        <title>Shark genomes provide insights into elasmobranch evolution and the origin of vertebrates.</title>
        <authorList>
            <person name="Hara Y"/>
            <person name="Yamaguchi K"/>
            <person name="Onimaru K"/>
            <person name="Kadota M"/>
            <person name="Koyanagi M"/>
            <person name="Keeley SD"/>
            <person name="Tatsumi K"/>
            <person name="Tanaka K"/>
            <person name="Motone F"/>
            <person name="Kageyama Y"/>
            <person name="Nozu R"/>
            <person name="Adachi N"/>
            <person name="Nishimura O"/>
            <person name="Nakagawa R"/>
            <person name="Tanegashima C"/>
            <person name="Kiyatake I"/>
            <person name="Matsumoto R"/>
            <person name="Murakumo K"/>
            <person name="Nishida K"/>
            <person name="Terakita A"/>
            <person name="Kuratani S"/>
            <person name="Sato K"/>
            <person name="Hyodo S Kuraku.S."/>
        </authorList>
    </citation>
    <scope>NUCLEOTIDE SEQUENCE [LARGE SCALE GENOMIC DNA]</scope>
</reference>
<evidence type="ECO:0000259" key="5">
    <source>
        <dbReference type="Pfam" id="PF12780"/>
    </source>
</evidence>
<proteinExistence type="inferred from homology"/>
<evidence type="ECO:0000256" key="1">
    <source>
        <dbReference type="ARBA" id="ARBA00008887"/>
    </source>
</evidence>
<dbReference type="Gene3D" id="3.40.50.300">
    <property type="entry name" value="P-loop containing nucleotide triphosphate hydrolases"/>
    <property type="match status" value="3"/>
</dbReference>
<dbReference type="STRING" id="137246.A0A401RPC2"/>
<dbReference type="FunFam" id="1.20.920.20:FF:000014">
    <property type="entry name" value="dynein heavy chain 2, axonemal"/>
    <property type="match status" value="1"/>
</dbReference>
<feature type="domain" description="Dynein heavy chain 3 AAA+ lid" evidence="7">
    <location>
        <begin position="255"/>
        <end position="293"/>
    </location>
</feature>
<feature type="domain" description="Dynein heavy chain AAA 5 extension" evidence="6">
    <location>
        <begin position="3"/>
        <end position="71"/>
    </location>
</feature>
<evidence type="ECO:0000256" key="3">
    <source>
        <dbReference type="SAM" id="Phobius"/>
    </source>
</evidence>
<name>A0A401RPC2_CHIPU</name>
<dbReference type="EMBL" id="BEZZ01003531">
    <property type="protein sequence ID" value="GCC19954.1"/>
    <property type="molecule type" value="Genomic_DNA"/>
</dbReference>
<comment type="caution">
    <text evidence="8">The sequence shown here is derived from an EMBL/GenBank/DDBJ whole genome shotgun (WGS) entry which is preliminary data.</text>
</comment>
<gene>
    <name evidence="8" type="ORF">chiPu_0021216</name>
</gene>
<feature type="domain" description="Dynein heavy chain AAA module D4" evidence="5">
    <location>
        <begin position="420"/>
        <end position="512"/>
    </location>
</feature>
<keyword evidence="2" id="KW-0175">Coiled coil</keyword>
<dbReference type="InterPro" id="IPR041589">
    <property type="entry name" value="DNAH3_AAA_lid_1"/>
</dbReference>
<feature type="domain" description="Dynein heavy chain coiled coil stalk" evidence="4">
    <location>
        <begin position="526"/>
        <end position="858"/>
    </location>
</feature>
<dbReference type="PANTHER" id="PTHR46961:SF8">
    <property type="entry name" value="DYNEIN AXONEMAL HEAVY CHAIN 7"/>
    <property type="match status" value="1"/>
</dbReference>
<evidence type="ECO:0000313" key="9">
    <source>
        <dbReference type="Proteomes" id="UP000287033"/>
    </source>
</evidence>
<comment type="similarity">
    <text evidence="1">Belongs to the dynein heavy chain family.</text>
</comment>
<dbReference type="InterPro" id="IPR024743">
    <property type="entry name" value="Dynein_HC_stalk"/>
</dbReference>
<dbReference type="GO" id="GO:0045505">
    <property type="term" value="F:dynein intermediate chain binding"/>
    <property type="evidence" value="ECO:0007669"/>
    <property type="project" value="InterPro"/>
</dbReference>